<feature type="transmembrane region" description="Helical" evidence="1">
    <location>
        <begin position="29"/>
        <end position="50"/>
    </location>
</feature>
<feature type="transmembrane region" description="Helical" evidence="1">
    <location>
        <begin position="108"/>
        <end position="126"/>
    </location>
</feature>
<dbReference type="AlphaFoldDB" id="A0A7W9YM51"/>
<comment type="caution">
    <text evidence="3">The sequence shown here is derived from an EMBL/GenBank/DDBJ whole genome shotgun (WGS) entry which is preliminary data.</text>
</comment>
<sequence>MSESTERVPRREGVGAGERRLTPDLARGFMLLLIAMAYAPLYLPGAYGSVNTHPDGGTWLDAAVRVVVLLVLDNRSFPMFAALFGYGMVMMLSGQLSRGTPEREARRLLRRRSLFLLLFGAVHAILVFPGEILAAYGLAGLVIGWLLLRPERALLTGAAVTAVIYAVTVPLVGIMMAFATEKSPVVGYSTTADWAERIIFMPLAPVLNNIGFPLLLPLLLGAWAARRRLLDRPGDNKPLLARIAAVGLAISLLGALPAVLVEVGLWNTADPVVLGTVMGVHAYTGVGGGIAYAALFGLLGARLEDAPGPAARALASAGKNSLTCYLMASVLVAVTLHAELLGLGAHLNSAGAIGVAFLCWSVAVLYAVSLDRRGKRGPADVALRRLVYKGAKR</sequence>
<evidence type="ECO:0000313" key="3">
    <source>
        <dbReference type="EMBL" id="MBB6174592.1"/>
    </source>
</evidence>
<dbReference type="InterPro" id="IPR007349">
    <property type="entry name" value="DUF418"/>
</dbReference>
<feature type="transmembrane region" description="Helical" evidence="1">
    <location>
        <begin position="198"/>
        <end position="219"/>
    </location>
</feature>
<dbReference type="Proteomes" id="UP000546642">
    <property type="component" value="Unassembled WGS sequence"/>
</dbReference>
<keyword evidence="1" id="KW-0812">Transmembrane</keyword>
<feature type="transmembrane region" description="Helical" evidence="1">
    <location>
        <begin position="239"/>
        <end position="260"/>
    </location>
</feature>
<feature type="transmembrane region" description="Helical" evidence="1">
    <location>
        <begin position="349"/>
        <end position="368"/>
    </location>
</feature>
<feature type="transmembrane region" description="Helical" evidence="1">
    <location>
        <begin position="280"/>
        <end position="301"/>
    </location>
</feature>
<dbReference type="PANTHER" id="PTHR30590">
    <property type="entry name" value="INNER MEMBRANE PROTEIN"/>
    <property type="match status" value="1"/>
</dbReference>
<protein>
    <submittedName>
        <fullName evidence="3">Putative membrane protein YeiB</fullName>
    </submittedName>
</protein>
<dbReference type="PANTHER" id="PTHR30590:SF2">
    <property type="entry name" value="INNER MEMBRANE PROTEIN"/>
    <property type="match status" value="1"/>
</dbReference>
<gene>
    <name evidence="3" type="ORF">HNR23_004652</name>
</gene>
<proteinExistence type="predicted"/>
<dbReference type="RefSeq" id="WP_246421839.1">
    <property type="nucleotide sequence ID" value="NZ_JACHDS010000001.1"/>
</dbReference>
<feature type="transmembrane region" description="Helical" evidence="1">
    <location>
        <begin position="77"/>
        <end position="96"/>
    </location>
</feature>
<evidence type="ECO:0000256" key="1">
    <source>
        <dbReference type="SAM" id="Phobius"/>
    </source>
</evidence>
<organism evidence="3 4">
    <name type="scientific">Nocardiopsis mwathae</name>
    <dbReference type="NCBI Taxonomy" id="1472723"/>
    <lineage>
        <taxon>Bacteria</taxon>
        <taxon>Bacillati</taxon>
        <taxon>Actinomycetota</taxon>
        <taxon>Actinomycetes</taxon>
        <taxon>Streptosporangiales</taxon>
        <taxon>Nocardiopsidaceae</taxon>
        <taxon>Nocardiopsis</taxon>
    </lineage>
</organism>
<dbReference type="EMBL" id="JACHDS010000001">
    <property type="protein sequence ID" value="MBB6174592.1"/>
    <property type="molecule type" value="Genomic_DNA"/>
</dbReference>
<feature type="transmembrane region" description="Helical" evidence="1">
    <location>
        <begin position="322"/>
        <end position="343"/>
    </location>
</feature>
<evidence type="ECO:0000313" key="4">
    <source>
        <dbReference type="Proteomes" id="UP000546642"/>
    </source>
</evidence>
<name>A0A7W9YM51_9ACTN</name>
<feature type="transmembrane region" description="Helical" evidence="1">
    <location>
        <begin position="155"/>
        <end position="178"/>
    </location>
</feature>
<dbReference type="InterPro" id="IPR052529">
    <property type="entry name" value="Bact_Transport_Assoc"/>
</dbReference>
<keyword evidence="1" id="KW-0472">Membrane</keyword>
<reference evidence="3 4" key="1">
    <citation type="submission" date="2020-08" db="EMBL/GenBank/DDBJ databases">
        <title>Sequencing the genomes of 1000 actinobacteria strains.</title>
        <authorList>
            <person name="Klenk H.-P."/>
        </authorList>
    </citation>
    <scope>NUCLEOTIDE SEQUENCE [LARGE SCALE GENOMIC DNA]</scope>
    <source>
        <strain evidence="3 4">DSM 46659</strain>
    </source>
</reference>
<accession>A0A7W9YM51</accession>
<keyword evidence="1" id="KW-1133">Transmembrane helix</keyword>
<feature type="domain" description="DUF418" evidence="2">
    <location>
        <begin position="224"/>
        <end position="389"/>
    </location>
</feature>
<evidence type="ECO:0000259" key="2">
    <source>
        <dbReference type="Pfam" id="PF04235"/>
    </source>
</evidence>
<keyword evidence="4" id="KW-1185">Reference proteome</keyword>
<dbReference type="Pfam" id="PF04235">
    <property type="entry name" value="DUF418"/>
    <property type="match status" value="1"/>
</dbReference>
<feature type="transmembrane region" description="Helical" evidence="1">
    <location>
        <begin position="132"/>
        <end position="148"/>
    </location>
</feature>